<dbReference type="InterPro" id="IPR039796">
    <property type="entry name" value="MIP18"/>
</dbReference>
<evidence type="ECO:0000256" key="2">
    <source>
        <dbReference type="SAM" id="MobiDB-lite"/>
    </source>
</evidence>
<feature type="compositionally biased region" description="Polar residues" evidence="2">
    <location>
        <begin position="1"/>
        <end position="11"/>
    </location>
</feature>
<dbReference type="PANTHER" id="PTHR12377:SF0">
    <property type="entry name" value="CYTOSOLIC IRON-SULFUR ASSEMBLY COMPONENT 2B"/>
    <property type="match status" value="1"/>
</dbReference>
<dbReference type="SUPFAM" id="SSF117916">
    <property type="entry name" value="Fe-S cluster assembly (FSCA) domain-like"/>
    <property type="match status" value="1"/>
</dbReference>
<dbReference type="AlphaFoldDB" id="A0A443HZS7"/>
<name>A0A443HZS7_BYSSP</name>
<feature type="region of interest" description="Disordered" evidence="2">
    <location>
        <begin position="1"/>
        <end position="34"/>
    </location>
</feature>
<dbReference type="GeneID" id="39595579"/>
<dbReference type="OrthoDB" id="2746at2759"/>
<reference evidence="3 4" key="1">
    <citation type="journal article" date="2018" name="Front. Microbiol.">
        <title>Genomic and genetic insights into a cosmopolitan fungus, Paecilomyces variotii (Eurotiales).</title>
        <authorList>
            <person name="Urquhart A.S."/>
            <person name="Mondo S.J."/>
            <person name="Makela M.R."/>
            <person name="Hane J.K."/>
            <person name="Wiebenga A."/>
            <person name="He G."/>
            <person name="Mihaltcheva S."/>
            <person name="Pangilinan J."/>
            <person name="Lipzen A."/>
            <person name="Barry K."/>
            <person name="de Vries R.P."/>
            <person name="Grigoriev I.V."/>
            <person name="Idnurm A."/>
        </authorList>
    </citation>
    <scope>NUCLEOTIDE SEQUENCE [LARGE SCALE GENOMIC DNA]</scope>
    <source>
        <strain evidence="3 4">CBS 101075</strain>
    </source>
</reference>
<dbReference type="STRING" id="264951.A0A443HZS7"/>
<evidence type="ECO:0000313" key="3">
    <source>
        <dbReference type="EMBL" id="RWQ97241.1"/>
    </source>
</evidence>
<dbReference type="FunFam" id="3.30.300.130:FF:000007">
    <property type="entry name" value="Cytoplasmic protein required for cell viability"/>
    <property type="match status" value="1"/>
</dbReference>
<accession>A0A443HZS7</accession>
<feature type="region of interest" description="Disordered" evidence="2">
    <location>
        <begin position="48"/>
        <end position="67"/>
    </location>
</feature>
<dbReference type="Gene3D" id="6.10.250.1280">
    <property type="match status" value="1"/>
</dbReference>
<dbReference type="PANTHER" id="PTHR12377">
    <property type="entry name" value="CYTOSOLIC IRON-SULFUR ASSEMBLY COMPONENT 2B-RELATED"/>
    <property type="match status" value="1"/>
</dbReference>
<dbReference type="EMBL" id="RCNU01000003">
    <property type="protein sequence ID" value="RWQ97241.1"/>
    <property type="molecule type" value="Genomic_DNA"/>
</dbReference>
<protein>
    <submittedName>
        <fullName evidence="3">Uncharacterized protein</fullName>
    </submittedName>
</protein>
<comment type="similarity">
    <text evidence="1">Belongs to the MIP18 family.</text>
</comment>
<dbReference type="Gene3D" id="3.30.300.130">
    <property type="entry name" value="Fe-S cluster assembly (FSCA)"/>
    <property type="match status" value="1"/>
</dbReference>
<organism evidence="3 4">
    <name type="scientific">Byssochlamys spectabilis</name>
    <name type="common">Paecilomyces variotii</name>
    <dbReference type="NCBI Taxonomy" id="264951"/>
    <lineage>
        <taxon>Eukaryota</taxon>
        <taxon>Fungi</taxon>
        <taxon>Dikarya</taxon>
        <taxon>Ascomycota</taxon>
        <taxon>Pezizomycotina</taxon>
        <taxon>Eurotiomycetes</taxon>
        <taxon>Eurotiomycetidae</taxon>
        <taxon>Eurotiales</taxon>
        <taxon>Thermoascaceae</taxon>
        <taxon>Paecilomyces</taxon>
    </lineage>
</organism>
<dbReference type="InterPro" id="IPR034904">
    <property type="entry name" value="FSCA_dom_sf"/>
</dbReference>
<evidence type="ECO:0000256" key="1">
    <source>
        <dbReference type="ARBA" id="ARBA00010381"/>
    </source>
</evidence>
<dbReference type="Proteomes" id="UP000283841">
    <property type="component" value="Unassembled WGS sequence"/>
</dbReference>
<dbReference type="VEuPathDB" id="FungiDB:C8Q69DRAFT_221689"/>
<dbReference type="GO" id="GO:0051604">
    <property type="term" value="P:protein maturation"/>
    <property type="evidence" value="ECO:0007669"/>
    <property type="project" value="InterPro"/>
</dbReference>
<dbReference type="RefSeq" id="XP_028486886.1">
    <property type="nucleotide sequence ID" value="XM_028626302.1"/>
</dbReference>
<comment type="caution">
    <text evidence="3">The sequence shown here is derived from an EMBL/GenBank/DDBJ whole genome shotgun (WGS) entry which is preliminary data.</text>
</comment>
<gene>
    <name evidence="3" type="ORF">C8Q69DRAFT_221689</name>
</gene>
<keyword evidence="4" id="KW-1185">Reference proteome</keyword>
<proteinExistence type="inferred from homology"/>
<feature type="compositionally biased region" description="Basic and acidic residues" evidence="2">
    <location>
        <begin position="18"/>
        <end position="30"/>
    </location>
</feature>
<evidence type="ECO:0000313" key="4">
    <source>
        <dbReference type="Proteomes" id="UP000283841"/>
    </source>
</evidence>
<sequence length="203" mass="21967">MAEMQNSNPTILNVADLPTRHRPDSVRKPGSENGGIFASYIPYLADSSDPFAVGSQPSSDAESDDGDLMEEPIDEQEIFDLVSTISDPEHPISLGSLAVVSLPDISIKPSLPNNPESPLRTVTVLITPTITHCSLATVIGLGVRVRLEQSLPPRFRIDVRIKEGTHSTAEEVNKQLADKERVAAALENGTLMGVIRKMLETCQ</sequence>